<reference evidence="2" key="1">
    <citation type="journal article" date="2022" name="Mol. Ecol. Resour.">
        <title>The genomes of chicory, endive, great burdock and yacon provide insights into Asteraceae palaeo-polyploidization history and plant inulin production.</title>
        <authorList>
            <person name="Fan W."/>
            <person name="Wang S."/>
            <person name="Wang H."/>
            <person name="Wang A."/>
            <person name="Jiang F."/>
            <person name="Liu H."/>
            <person name="Zhao H."/>
            <person name="Xu D."/>
            <person name="Zhang Y."/>
        </authorList>
    </citation>
    <scope>NUCLEOTIDE SEQUENCE [LARGE SCALE GENOMIC DNA]</scope>
    <source>
        <strain evidence="2">cv. Yunnan</strain>
    </source>
</reference>
<evidence type="ECO:0000313" key="2">
    <source>
        <dbReference type="Proteomes" id="UP001056120"/>
    </source>
</evidence>
<organism evidence="1 2">
    <name type="scientific">Smallanthus sonchifolius</name>
    <dbReference type="NCBI Taxonomy" id="185202"/>
    <lineage>
        <taxon>Eukaryota</taxon>
        <taxon>Viridiplantae</taxon>
        <taxon>Streptophyta</taxon>
        <taxon>Embryophyta</taxon>
        <taxon>Tracheophyta</taxon>
        <taxon>Spermatophyta</taxon>
        <taxon>Magnoliopsida</taxon>
        <taxon>eudicotyledons</taxon>
        <taxon>Gunneridae</taxon>
        <taxon>Pentapetalae</taxon>
        <taxon>asterids</taxon>
        <taxon>campanulids</taxon>
        <taxon>Asterales</taxon>
        <taxon>Asteraceae</taxon>
        <taxon>Asteroideae</taxon>
        <taxon>Heliantheae alliance</taxon>
        <taxon>Millerieae</taxon>
        <taxon>Smallanthus</taxon>
    </lineage>
</organism>
<reference evidence="1 2" key="2">
    <citation type="journal article" date="2022" name="Mol. Ecol. Resour.">
        <title>The genomes of chicory, endive, great burdock and yacon provide insights into Asteraceae paleo-polyploidization history and plant inulin production.</title>
        <authorList>
            <person name="Fan W."/>
            <person name="Wang S."/>
            <person name="Wang H."/>
            <person name="Wang A."/>
            <person name="Jiang F."/>
            <person name="Liu H."/>
            <person name="Zhao H."/>
            <person name="Xu D."/>
            <person name="Zhang Y."/>
        </authorList>
    </citation>
    <scope>NUCLEOTIDE SEQUENCE [LARGE SCALE GENOMIC DNA]</scope>
    <source>
        <strain evidence="2">cv. Yunnan</strain>
        <tissue evidence="1">Leaves</tissue>
    </source>
</reference>
<evidence type="ECO:0000313" key="1">
    <source>
        <dbReference type="EMBL" id="KAI3745316.1"/>
    </source>
</evidence>
<gene>
    <name evidence="1" type="ORF">L1987_58427</name>
</gene>
<name>A0ACB9DGB5_9ASTR</name>
<sequence>MTIVMYLLFVGILHRTLVVLFNINVKQRGHVPVSVASNLSVTSVCRGCHGGSVNSAMVEVPPLSAP</sequence>
<proteinExistence type="predicted"/>
<protein>
    <submittedName>
        <fullName evidence="1">Uncharacterized protein</fullName>
    </submittedName>
</protein>
<comment type="caution">
    <text evidence="1">The sequence shown here is derived from an EMBL/GenBank/DDBJ whole genome shotgun (WGS) entry which is preliminary data.</text>
</comment>
<dbReference type="EMBL" id="CM042036">
    <property type="protein sequence ID" value="KAI3745316.1"/>
    <property type="molecule type" value="Genomic_DNA"/>
</dbReference>
<dbReference type="Proteomes" id="UP001056120">
    <property type="component" value="Linkage Group LG19"/>
</dbReference>
<keyword evidence="2" id="KW-1185">Reference proteome</keyword>
<accession>A0ACB9DGB5</accession>